<dbReference type="GO" id="GO:0006637">
    <property type="term" value="P:acyl-CoA metabolic process"/>
    <property type="evidence" value="ECO:0007669"/>
    <property type="project" value="TreeGrafter"/>
</dbReference>
<dbReference type="AlphaFoldDB" id="A0A7W7YZB8"/>
<comment type="similarity">
    <text evidence="1">Belongs to the acyl coenzyme A hydrolase family.</text>
</comment>
<proteinExistence type="inferred from homology"/>
<dbReference type="PROSITE" id="PS51770">
    <property type="entry name" value="HOTDOG_ACOT"/>
    <property type="match status" value="2"/>
</dbReference>
<feature type="domain" description="HotDog ACOT-type" evidence="4">
    <location>
        <begin position="13"/>
        <end position="125"/>
    </location>
</feature>
<dbReference type="InterPro" id="IPR033120">
    <property type="entry name" value="HOTDOG_ACOT"/>
</dbReference>
<dbReference type="InterPro" id="IPR029069">
    <property type="entry name" value="HotDog_dom_sf"/>
</dbReference>
<keyword evidence="2 3" id="KW-0378">Hydrolase</keyword>
<dbReference type="InterPro" id="IPR006683">
    <property type="entry name" value="Thioestr_dom"/>
</dbReference>
<dbReference type="GO" id="GO:0052816">
    <property type="term" value="F:long-chain fatty acyl-CoA hydrolase activity"/>
    <property type="evidence" value="ECO:0007669"/>
    <property type="project" value="TreeGrafter"/>
</dbReference>
<evidence type="ECO:0000313" key="6">
    <source>
        <dbReference type="Proteomes" id="UP000535406"/>
    </source>
</evidence>
<dbReference type="PANTHER" id="PTHR11049:SF24">
    <property type="entry name" value="CYTOSOLIC ACYL COENZYME A THIOESTER HYDROLASE"/>
    <property type="match status" value="1"/>
</dbReference>
<gene>
    <name evidence="5" type="ORF">HNQ66_004319</name>
</gene>
<comment type="caution">
    <text evidence="5">The sequence shown here is derived from an EMBL/GenBank/DDBJ whole genome shotgun (WGS) entry which is preliminary data.</text>
</comment>
<reference evidence="5 6" key="1">
    <citation type="submission" date="2020-08" db="EMBL/GenBank/DDBJ databases">
        <title>Genomic Encyclopedia of Type Strains, Phase IV (KMG-IV): sequencing the most valuable type-strain genomes for metagenomic binning, comparative biology and taxonomic classification.</title>
        <authorList>
            <person name="Goeker M."/>
        </authorList>
    </citation>
    <scope>NUCLEOTIDE SEQUENCE [LARGE SCALE GENOMIC DNA]</scope>
    <source>
        <strain evidence="5 6">DSM 21319</strain>
    </source>
</reference>
<evidence type="ECO:0000256" key="2">
    <source>
        <dbReference type="ARBA" id="ARBA00022801"/>
    </source>
</evidence>
<evidence type="ECO:0000259" key="4">
    <source>
        <dbReference type="PROSITE" id="PS51770"/>
    </source>
</evidence>
<name>A0A7W7YZB8_9HYPH</name>
<evidence type="ECO:0000313" key="5">
    <source>
        <dbReference type="EMBL" id="MBB5044892.1"/>
    </source>
</evidence>
<dbReference type="Pfam" id="PF03061">
    <property type="entry name" value="4HBT"/>
    <property type="match status" value="2"/>
</dbReference>
<dbReference type="InterPro" id="IPR040170">
    <property type="entry name" value="Cytosol_ACT"/>
</dbReference>
<dbReference type="CDD" id="cd03442">
    <property type="entry name" value="BFIT_BACH"/>
    <property type="match status" value="2"/>
</dbReference>
<feature type="domain" description="HotDog ACOT-type" evidence="4">
    <location>
        <begin position="144"/>
        <end position="256"/>
    </location>
</feature>
<dbReference type="GO" id="GO:0005829">
    <property type="term" value="C:cytosol"/>
    <property type="evidence" value="ECO:0007669"/>
    <property type="project" value="TreeGrafter"/>
</dbReference>
<accession>A0A7W7YZB8</accession>
<dbReference type="PANTHER" id="PTHR11049">
    <property type="entry name" value="ACYL COENZYME A THIOESTER HYDROLASE"/>
    <property type="match status" value="1"/>
</dbReference>
<keyword evidence="6" id="KW-1185">Reference proteome</keyword>
<evidence type="ECO:0000256" key="3">
    <source>
        <dbReference type="PROSITE-ProRule" id="PRU01106"/>
    </source>
</evidence>
<dbReference type="Proteomes" id="UP000535406">
    <property type="component" value="Unassembled WGS sequence"/>
</dbReference>
<organism evidence="5 6">
    <name type="scientific">Shinella fusca</name>
    <dbReference type="NCBI Taxonomy" id="544480"/>
    <lineage>
        <taxon>Bacteria</taxon>
        <taxon>Pseudomonadati</taxon>
        <taxon>Pseudomonadota</taxon>
        <taxon>Alphaproteobacteria</taxon>
        <taxon>Hyphomicrobiales</taxon>
        <taxon>Rhizobiaceae</taxon>
        <taxon>Shinella</taxon>
    </lineage>
</organism>
<sequence length="278" mass="30074">MTDITTIDRPAEHSSTTSLIDIVFPGDTNHHGTLFGGAGLALMDRVAFIAATRFRRAPFVTASCERIDFRQPARIGHIVEFTARPVKAGRRSLTVEVEMAAETIVGRQRHTCTRGIFHMVAKPEDGHAASHALPELVPATPLGNADTVAMVDIVFPDQANSVGRMFGGEAIAYMTKAAFVAASRHSGKLVVLASSERIDFARAIKIGEIVEAEARVKRVGRSSMSIETKLWSEDLLTGERHVTAIGCFTMVAVDKDHRPVAVQDSATADARPFDQGWA</sequence>
<dbReference type="SUPFAM" id="SSF54637">
    <property type="entry name" value="Thioesterase/thiol ester dehydrase-isomerase"/>
    <property type="match status" value="2"/>
</dbReference>
<evidence type="ECO:0000256" key="1">
    <source>
        <dbReference type="ARBA" id="ARBA00010458"/>
    </source>
</evidence>
<protein>
    <submittedName>
        <fullName evidence="5">Acyl-CoA hydrolase</fullName>
    </submittedName>
</protein>
<dbReference type="RefSeq" id="WP_184146607.1">
    <property type="nucleotide sequence ID" value="NZ_JACHIK010000023.1"/>
</dbReference>
<dbReference type="Gene3D" id="3.10.129.10">
    <property type="entry name" value="Hotdog Thioesterase"/>
    <property type="match status" value="2"/>
</dbReference>
<dbReference type="GO" id="GO:0009062">
    <property type="term" value="P:fatty acid catabolic process"/>
    <property type="evidence" value="ECO:0007669"/>
    <property type="project" value="TreeGrafter"/>
</dbReference>
<dbReference type="EMBL" id="JACHIK010000023">
    <property type="protein sequence ID" value="MBB5044892.1"/>
    <property type="molecule type" value="Genomic_DNA"/>
</dbReference>